<protein>
    <recommendedName>
        <fullName evidence="8">TF-B3 domain-containing protein</fullName>
    </recommendedName>
</protein>
<dbReference type="AlphaFoldDB" id="A0AAV6XZ36"/>
<evidence type="ECO:0000256" key="3">
    <source>
        <dbReference type="ARBA" id="ARBA00023015"/>
    </source>
</evidence>
<dbReference type="PANTHER" id="PTHR31674:SF62">
    <property type="entry name" value="B3 DOMAIN-CONTAINING PROTEIN REM14-RELATED"/>
    <property type="match status" value="1"/>
</dbReference>
<keyword evidence="2" id="KW-0677">Repeat</keyword>
<evidence type="ECO:0000256" key="4">
    <source>
        <dbReference type="ARBA" id="ARBA00023125"/>
    </source>
</evidence>
<dbReference type="SUPFAM" id="SSF101936">
    <property type="entry name" value="DNA-binding pseudobarrel domain"/>
    <property type="match status" value="1"/>
</dbReference>
<keyword evidence="6" id="KW-0539">Nucleus</keyword>
<evidence type="ECO:0000313" key="10">
    <source>
        <dbReference type="Proteomes" id="UP000826271"/>
    </source>
</evidence>
<name>A0AAV6XZ36_9LAMI</name>
<evidence type="ECO:0000256" key="2">
    <source>
        <dbReference type="ARBA" id="ARBA00022737"/>
    </source>
</evidence>
<sequence>MPSARKEKLSLLKMLIVPGCLEEMRYLDEFVRRSHLNTGSHLTVRTSLGTFNFGVELVNGRVICERAEWLRFVAVHIIEFGEFVFFRHRGRMVFDATVIVPSMPSKKYDVEPVTSSDSSDDEDDDDDDSIDKSEADMDNGDNSDASEELQEFELTILPNSGFDYHTPHLAALGVVCTVHPNIIWREHGLDRKRAAAVKAVRCGATTKEVGRRWKNNAVADGRGTFWLKDGWHEFVEAEGIKGGNHLVITITGESGDKVRMDVLKLNQSLSIDSNNTTVIRYAMDELNCKLETIFTFAVCKSGLEMLIIISLPNSFNNGMRGHGNLTCLIFWLLTRRNVALIDTFKPTMIAHLERKLERHYRAFTQMIACEGVEWDEARCIVRASKQQWEEWRVTIPLSRAYIYYSDDKYEDLKRLYASPYAGTLTNPWEDGMVPNVDEEPCPEYDSDYYDEDDEPKYIDTTRNFGCCPSV</sequence>
<dbReference type="InterPro" id="IPR039218">
    <property type="entry name" value="REM_fam"/>
</dbReference>
<comment type="caution">
    <text evidence="9">The sequence shown here is derived from an EMBL/GenBank/DDBJ whole genome shotgun (WGS) entry which is preliminary data.</text>
</comment>
<keyword evidence="3" id="KW-0805">Transcription regulation</keyword>
<feature type="region of interest" description="Disordered" evidence="7">
    <location>
        <begin position="107"/>
        <end position="144"/>
    </location>
</feature>
<dbReference type="InterPro" id="IPR015300">
    <property type="entry name" value="DNA-bd_pseudobarrel_sf"/>
</dbReference>
<dbReference type="EMBL" id="WHWC01000002">
    <property type="protein sequence ID" value="KAG8388196.1"/>
    <property type="molecule type" value="Genomic_DNA"/>
</dbReference>
<dbReference type="InterPro" id="IPR003340">
    <property type="entry name" value="B3_DNA-bd"/>
</dbReference>
<accession>A0AAV6XZ36</accession>
<keyword evidence="10" id="KW-1185">Reference proteome</keyword>
<dbReference type="GO" id="GO:0005634">
    <property type="term" value="C:nucleus"/>
    <property type="evidence" value="ECO:0007669"/>
    <property type="project" value="UniProtKB-SubCell"/>
</dbReference>
<evidence type="ECO:0000256" key="7">
    <source>
        <dbReference type="SAM" id="MobiDB-lite"/>
    </source>
</evidence>
<comment type="subcellular location">
    <subcellularLocation>
        <location evidence="1">Nucleus</location>
    </subcellularLocation>
</comment>
<feature type="compositionally biased region" description="Acidic residues" evidence="7">
    <location>
        <begin position="118"/>
        <end position="129"/>
    </location>
</feature>
<dbReference type="GO" id="GO:0003677">
    <property type="term" value="F:DNA binding"/>
    <property type="evidence" value="ECO:0007669"/>
    <property type="project" value="UniProtKB-KW"/>
</dbReference>
<evidence type="ECO:0000256" key="6">
    <source>
        <dbReference type="ARBA" id="ARBA00023242"/>
    </source>
</evidence>
<gene>
    <name evidence="9" type="ORF">BUALT_Bualt02G0100600</name>
</gene>
<proteinExistence type="predicted"/>
<dbReference type="Proteomes" id="UP000826271">
    <property type="component" value="Unassembled WGS sequence"/>
</dbReference>
<feature type="domain" description="TF-B3" evidence="8">
    <location>
        <begin position="210"/>
        <end position="266"/>
    </location>
</feature>
<keyword evidence="5" id="KW-0804">Transcription</keyword>
<evidence type="ECO:0000259" key="8">
    <source>
        <dbReference type="PROSITE" id="PS50863"/>
    </source>
</evidence>
<evidence type="ECO:0000256" key="5">
    <source>
        <dbReference type="ARBA" id="ARBA00023163"/>
    </source>
</evidence>
<organism evidence="9 10">
    <name type="scientific">Buddleja alternifolia</name>
    <dbReference type="NCBI Taxonomy" id="168488"/>
    <lineage>
        <taxon>Eukaryota</taxon>
        <taxon>Viridiplantae</taxon>
        <taxon>Streptophyta</taxon>
        <taxon>Embryophyta</taxon>
        <taxon>Tracheophyta</taxon>
        <taxon>Spermatophyta</taxon>
        <taxon>Magnoliopsida</taxon>
        <taxon>eudicotyledons</taxon>
        <taxon>Gunneridae</taxon>
        <taxon>Pentapetalae</taxon>
        <taxon>asterids</taxon>
        <taxon>lamiids</taxon>
        <taxon>Lamiales</taxon>
        <taxon>Scrophulariaceae</taxon>
        <taxon>Buddlejeae</taxon>
        <taxon>Buddleja</taxon>
    </lineage>
</organism>
<reference evidence="9" key="1">
    <citation type="submission" date="2019-10" db="EMBL/GenBank/DDBJ databases">
        <authorList>
            <person name="Zhang R."/>
            <person name="Pan Y."/>
            <person name="Wang J."/>
            <person name="Ma R."/>
            <person name="Yu S."/>
        </authorList>
    </citation>
    <scope>NUCLEOTIDE SEQUENCE</scope>
    <source>
        <strain evidence="9">LA-IB0</strain>
        <tissue evidence="9">Leaf</tissue>
    </source>
</reference>
<keyword evidence="4" id="KW-0238">DNA-binding</keyword>
<dbReference type="PROSITE" id="PS50863">
    <property type="entry name" value="B3"/>
    <property type="match status" value="1"/>
</dbReference>
<dbReference type="PANTHER" id="PTHR31674">
    <property type="entry name" value="B3 DOMAIN-CONTAINING PROTEIN REM-LIKE 3-RELATED"/>
    <property type="match status" value="1"/>
</dbReference>
<evidence type="ECO:0000256" key="1">
    <source>
        <dbReference type="ARBA" id="ARBA00004123"/>
    </source>
</evidence>
<evidence type="ECO:0000313" key="9">
    <source>
        <dbReference type="EMBL" id="KAG8388196.1"/>
    </source>
</evidence>